<feature type="binding site" evidence="7">
    <location>
        <position position="27"/>
    </location>
    <ligand>
        <name>5-amino-6-(D-ribitylamino)uracil</name>
        <dbReference type="ChEBI" id="CHEBI:15934"/>
    </ligand>
</feature>
<reference evidence="8 9" key="1">
    <citation type="journal article" date="2016" name="Nat. Commun.">
        <title>Thousands of microbial genomes shed light on interconnected biogeochemical processes in an aquifer system.</title>
        <authorList>
            <person name="Anantharaman K."/>
            <person name="Brown C.T."/>
            <person name="Hug L.A."/>
            <person name="Sharon I."/>
            <person name="Castelle C.J."/>
            <person name="Probst A.J."/>
            <person name="Thomas B.C."/>
            <person name="Singh A."/>
            <person name="Wilkins M.J."/>
            <person name="Karaoz U."/>
            <person name="Brodie E.L."/>
            <person name="Williams K.H."/>
            <person name="Hubbard S.S."/>
            <person name="Banfield J.F."/>
        </authorList>
    </citation>
    <scope>NUCLEOTIDE SEQUENCE [LARGE SCALE GENOMIC DNA]</scope>
</reference>
<dbReference type="Proteomes" id="UP000176377">
    <property type="component" value="Unassembled WGS sequence"/>
</dbReference>
<comment type="function">
    <text evidence="7">Catalyzes the formation of 6,7-dimethyl-8-ribityllumazine by condensation of 5-amino-6-(D-ribitylamino)uracil with 3,4-dihydroxy-2-butanone 4-phosphate. This is the penultimate step in the biosynthesis of riboflavin.</text>
</comment>
<dbReference type="Pfam" id="PF00885">
    <property type="entry name" value="DMRL_synthase"/>
    <property type="match status" value="1"/>
</dbReference>
<dbReference type="AlphaFoldDB" id="A0A1F6D8P2"/>
<proteinExistence type="inferred from homology"/>
<keyword evidence="4 7" id="KW-0686">Riboflavin biosynthesis</keyword>
<comment type="pathway">
    <text evidence="1 7">Cofactor biosynthesis; riboflavin biosynthesis; riboflavin from 2-hydroxy-3-oxobutyl phosphate and 5-amino-6-(D-ribitylamino)uracil: step 1/2.</text>
</comment>
<feature type="binding site" evidence="7">
    <location>
        <position position="132"/>
    </location>
    <ligand>
        <name>(2S)-2-hydroxy-3-oxobutyl phosphate</name>
        <dbReference type="ChEBI" id="CHEBI:58830"/>
    </ligand>
</feature>
<feature type="binding site" evidence="7">
    <location>
        <begin position="90"/>
        <end position="91"/>
    </location>
    <ligand>
        <name>(2S)-2-hydroxy-3-oxobutyl phosphate</name>
        <dbReference type="ChEBI" id="CHEBI:58830"/>
    </ligand>
</feature>
<dbReference type="EC" id="2.5.1.78" evidence="3 7"/>
<dbReference type="GO" id="GO:0009231">
    <property type="term" value="P:riboflavin biosynthetic process"/>
    <property type="evidence" value="ECO:0007669"/>
    <property type="project" value="UniProtKB-UniRule"/>
</dbReference>
<evidence type="ECO:0000313" key="8">
    <source>
        <dbReference type="EMBL" id="OGG57700.1"/>
    </source>
</evidence>
<evidence type="ECO:0000256" key="6">
    <source>
        <dbReference type="ARBA" id="ARBA00048785"/>
    </source>
</evidence>
<dbReference type="GO" id="GO:0009349">
    <property type="term" value="C:riboflavin synthase complex"/>
    <property type="evidence" value="ECO:0007669"/>
    <property type="project" value="UniProtKB-UniRule"/>
</dbReference>
<evidence type="ECO:0000256" key="1">
    <source>
        <dbReference type="ARBA" id="ARBA00004917"/>
    </source>
</evidence>
<name>A0A1F6D8P2_9BACT</name>
<dbReference type="InterPro" id="IPR034964">
    <property type="entry name" value="LS"/>
</dbReference>
<feature type="binding site" evidence="7">
    <location>
        <position position="118"/>
    </location>
    <ligand>
        <name>5-amino-6-(D-ribitylamino)uracil</name>
        <dbReference type="ChEBI" id="CHEBI:15934"/>
    </ligand>
</feature>
<evidence type="ECO:0000256" key="3">
    <source>
        <dbReference type="ARBA" id="ARBA00012664"/>
    </source>
</evidence>
<feature type="binding site" evidence="7">
    <location>
        <begin position="61"/>
        <end position="63"/>
    </location>
    <ligand>
        <name>5-amino-6-(D-ribitylamino)uracil</name>
        <dbReference type="ChEBI" id="CHEBI:15934"/>
    </ligand>
</feature>
<dbReference type="PANTHER" id="PTHR21058">
    <property type="entry name" value="6,7-DIMETHYL-8-RIBITYLLUMAZINE SYNTHASE DMRL SYNTHASE LUMAZINE SYNTHASE"/>
    <property type="match status" value="1"/>
</dbReference>
<evidence type="ECO:0000256" key="2">
    <source>
        <dbReference type="ARBA" id="ARBA00007424"/>
    </source>
</evidence>
<dbReference type="HAMAP" id="MF_00178">
    <property type="entry name" value="Lumazine_synth"/>
    <property type="match status" value="1"/>
</dbReference>
<dbReference type="GO" id="GO:0000906">
    <property type="term" value="F:6,7-dimethyl-8-ribityllumazine synthase activity"/>
    <property type="evidence" value="ECO:0007669"/>
    <property type="project" value="UniProtKB-UniRule"/>
</dbReference>
<comment type="caution">
    <text evidence="8">The sequence shown here is derived from an EMBL/GenBank/DDBJ whole genome shotgun (WGS) entry which is preliminary data.</text>
</comment>
<dbReference type="NCBIfam" id="TIGR00114">
    <property type="entry name" value="lumazine-synth"/>
    <property type="match status" value="1"/>
</dbReference>
<feature type="active site" description="Proton donor" evidence="7">
    <location>
        <position position="93"/>
    </location>
</feature>
<sequence>MQRKHYAKKTTAGDASRLKVGVVVSEFNSDITGPMLAAALETLREWKVSERAISIMHVPGSFELPLAASHLIMKKKVDAVIALGCVIKGETKHDEYISHAVSHGLMSLMLDTGVPIGFGVITPNNLAQAKARSRGKANKGIEAAVAALSMALRVN</sequence>
<comment type="catalytic activity">
    <reaction evidence="6 7">
        <text>(2S)-2-hydroxy-3-oxobutyl phosphate + 5-amino-6-(D-ribitylamino)uracil = 6,7-dimethyl-8-(1-D-ribityl)lumazine + phosphate + 2 H2O + H(+)</text>
        <dbReference type="Rhea" id="RHEA:26152"/>
        <dbReference type="ChEBI" id="CHEBI:15377"/>
        <dbReference type="ChEBI" id="CHEBI:15378"/>
        <dbReference type="ChEBI" id="CHEBI:15934"/>
        <dbReference type="ChEBI" id="CHEBI:43474"/>
        <dbReference type="ChEBI" id="CHEBI:58201"/>
        <dbReference type="ChEBI" id="CHEBI:58830"/>
        <dbReference type="EC" id="2.5.1.78"/>
    </reaction>
</comment>
<dbReference type="Gene3D" id="3.40.50.960">
    <property type="entry name" value="Lumazine/riboflavin synthase"/>
    <property type="match status" value="1"/>
</dbReference>
<evidence type="ECO:0000313" key="9">
    <source>
        <dbReference type="Proteomes" id="UP000176377"/>
    </source>
</evidence>
<organism evidence="8 9">
    <name type="scientific">Candidatus Kaiserbacteria bacterium RIFCSPHIGHO2_01_FULL_56_24</name>
    <dbReference type="NCBI Taxonomy" id="1798487"/>
    <lineage>
        <taxon>Bacteria</taxon>
        <taxon>Candidatus Kaiseribacteriota</taxon>
    </lineage>
</organism>
<dbReference type="InterPro" id="IPR036467">
    <property type="entry name" value="LS/RS_sf"/>
</dbReference>
<dbReference type="UniPathway" id="UPA00275">
    <property type="reaction ID" value="UER00404"/>
</dbReference>
<accession>A0A1F6D8P2</accession>
<dbReference type="InterPro" id="IPR002180">
    <property type="entry name" value="LS/RS"/>
</dbReference>
<protein>
    <recommendedName>
        <fullName evidence="3 7">6,7-dimethyl-8-ribityllumazine synthase</fullName>
        <shortName evidence="7">DMRL synthase</shortName>
        <shortName evidence="7">LS</shortName>
        <shortName evidence="7">Lumazine synthase</shortName>
        <ecNumber evidence="3 7">2.5.1.78</ecNumber>
    </recommendedName>
</protein>
<dbReference type="PANTHER" id="PTHR21058:SF0">
    <property type="entry name" value="6,7-DIMETHYL-8-RIBITYLLUMAZINE SYNTHASE"/>
    <property type="match status" value="1"/>
</dbReference>
<gene>
    <name evidence="7" type="primary">ribH</name>
    <name evidence="8" type="ORF">A2765_06205</name>
</gene>
<dbReference type="CDD" id="cd09209">
    <property type="entry name" value="Lumazine_synthase-I"/>
    <property type="match status" value="1"/>
</dbReference>
<comment type="similarity">
    <text evidence="2 7">Belongs to the DMRL synthase family.</text>
</comment>
<evidence type="ECO:0000256" key="7">
    <source>
        <dbReference type="HAMAP-Rule" id="MF_00178"/>
    </source>
</evidence>
<dbReference type="SUPFAM" id="SSF52121">
    <property type="entry name" value="Lumazine synthase"/>
    <property type="match status" value="1"/>
</dbReference>
<keyword evidence="5 7" id="KW-0808">Transferase</keyword>
<dbReference type="EMBL" id="MFLA01000047">
    <property type="protein sequence ID" value="OGG57700.1"/>
    <property type="molecule type" value="Genomic_DNA"/>
</dbReference>
<evidence type="ECO:0000256" key="5">
    <source>
        <dbReference type="ARBA" id="ARBA00022679"/>
    </source>
</evidence>
<evidence type="ECO:0000256" key="4">
    <source>
        <dbReference type="ARBA" id="ARBA00022619"/>
    </source>
</evidence>
<feature type="binding site" evidence="7">
    <location>
        <begin position="85"/>
        <end position="87"/>
    </location>
    <ligand>
        <name>5-amino-6-(D-ribitylamino)uracil</name>
        <dbReference type="ChEBI" id="CHEBI:15934"/>
    </ligand>
</feature>